<reference evidence="5" key="1">
    <citation type="submission" date="2015-08" db="EMBL/GenBank/DDBJ databases">
        <title>Draft genome sequence of Komagataeibacter europaeus CECT 8546 a cellulose producer strain from vinegar produced by the traditional method.</title>
        <authorList>
            <person name="Poehlein A."/>
            <person name="Valera M.J."/>
            <person name="Haack F.S."/>
            <person name="Mas A."/>
            <person name="Daniel R."/>
            <person name="Streit W.R."/>
            <person name="Mateo E."/>
        </authorList>
    </citation>
    <scope>NUCLEOTIDE SEQUENCE [LARGE SCALE GENOMIC DNA]</scope>
    <source>
        <strain evidence="5">CECT 8546</strain>
    </source>
</reference>
<evidence type="ECO:0000259" key="4">
    <source>
        <dbReference type="PROSITE" id="PS50943"/>
    </source>
</evidence>
<dbReference type="PANTHER" id="PTHR46797">
    <property type="entry name" value="HTH-TYPE TRANSCRIPTIONAL REGULATOR"/>
    <property type="match status" value="1"/>
</dbReference>
<evidence type="ECO:0000313" key="6">
    <source>
        <dbReference type="Proteomes" id="UP000037566"/>
    </source>
</evidence>
<dbReference type="PROSITE" id="PS50943">
    <property type="entry name" value="HTH_CROC1"/>
    <property type="match status" value="1"/>
</dbReference>
<dbReference type="EMBL" id="LHUQ01000007">
    <property type="protein sequence ID" value="KON64816.1"/>
    <property type="molecule type" value="Genomic_DNA"/>
</dbReference>
<dbReference type="PATRIC" id="fig|33995.3.peg.1974"/>
<feature type="domain" description="HTH cro/C1-type" evidence="4">
    <location>
        <begin position="7"/>
        <end position="61"/>
    </location>
</feature>
<dbReference type="Pfam" id="PF01381">
    <property type="entry name" value="HTH_3"/>
    <property type="match status" value="1"/>
</dbReference>
<evidence type="ECO:0000313" key="5">
    <source>
        <dbReference type="EMBL" id="KON64816.1"/>
    </source>
</evidence>
<keyword evidence="1" id="KW-0805">Transcription regulation</keyword>
<gene>
    <name evidence="5" type="ORF">KOEU_17860</name>
</gene>
<dbReference type="GO" id="GO:0005829">
    <property type="term" value="C:cytosol"/>
    <property type="evidence" value="ECO:0007669"/>
    <property type="project" value="TreeGrafter"/>
</dbReference>
<name>A0A0M0EIR7_KOMEU</name>
<protein>
    <submittedName>
        <fullName evidence="5">Helix-turn-helix protein</fullName>
    </submittedName>
</protein>
<dbReference type="GO" id="GO:0003700">
    <property type="term" value="F:DNA-binding transcription factor activity"/>
    <property type="evidence" value="ECO:0007669"/>
    <property type="project" value="TreeGrafter"/>
</dbReference>
<dbReference type="AlphaFoldDB" id="A0A0M0EIR7"/>
<dbReference type="GO" id="GO:0003677">
    <property type="term" value="F:DNA binding"/>
    <property type="evidence" value="ECO:0007669"/>
    <property type="project" value="UniProtKB-KW"/>
</dbReference>
<dbReference type="InterPro" id="IPR010982">
    <property type="entry name" value="Lambda_DNA-bd_dom_sf"/>
</dbReference>
<dbReference type="CDD" id="cd00093">
    <property type="entry name" value="HTH_XRE"/>
    <property type="match status" value="1"/>
</dbReference>
<dbReference type="RefSeq" id="WP_019087031.1">
    <property type="nucleotide sequence ID" value="NZ_LHUQ01000007.1"/>
</dbReference>
<dbReference type="InterPro" id="IPR050807">
    <property type="entry name" value="TransReg_Diox_bact_type"/>
</dbReference>
<dbReference type="OrthoDB" id="9803760at2"/>
<comment type="caution">
    <text evidence="5">The sequence shown here is derived from an EMBL/GenBank/DDBJ whole genome shotgun (WGS) entry which is preliminary data.</text>
</comment>
<dbReference type="InterPro" id="IPR001387">
    <property type="entry name" value="Cro/C1-type_HTH"/>
</dbReference>
<organism evidence="5 6">
    <name type="scientific">Komagataeibacter europaeus</name>
    <name type="common">Gluconacetobacter europaeus</name>
    <dbReference type="NCBI Taxonomy" id="33995"/>
    <lineage>
        <taxon>Bacteria</taxon>
        <taxon>Pseudomonadati</taxon>
        <taxon>Pseudomonadota</taxon>
        <taxon>Alphaproteobacteria</taxon>
        <taxon>Acetobacterales</taxon>
        <taxon>Acetobacteraceae</taxon>
        <taxon>Komagataeibacter</taxon>
    </lineage>
</organism>
<dbReference type="Proteomes" id="UP000037566">
    <property type="component" value="Unassembled WGS sequence"/>
</dbReference>
<dbReference type="STRING" id="33995.KOEU_17860"/>
<evidence type="ECO:0000256" key="3">
    <source>
        <dbReference type="ARBA" id="ARBA00023163"/>
    </source>
</evidence>
<sequence length="243" mass="28103">MDKKNYIRMIRELRGLSQAALAEKMGISQSQVDRIEKGQRKLTVDWVLKFSEALDTTFGSILEGPGPVPSKEISSETPEGIDVHATVPSMSSINFFMLESSKYKVPVPRGIQLLEKKCKIKSFEMCNGSLNERYMKGDFIFYSIEKNYINYNFDLLLKDYYRCPFLVFVSNNECFAARFVGFGKNKLNFSAEMPSGERNCIHIDPSKILSMHRIFEWEEVIYGVRRVTTYQKFDDVIRDFNAK</sequence>
<accession>A0A0M0EIR7</accession>
<evidence type="ECO:0000256" key="1">
    <source>
        <dbReference type="ARBA" id="ARBA00023015"/>
    </source>
</evidence>
<evidence type="ECO:0000256" key="2">
    <source>
        <dbReference type="ARBA" id="ARBA00023125"/>
    </source>
</evidence>
<dbReference type="SMART" id="SM00530">
    <property type="entry name" value="HTH_XRE"/>
    <property type="match status" value="1"/>
</dbReference>
<proteinExistence type="predicted"/>
<keyword evidence="3" id="KW-0804">Transcription</keyword>
<keyword evidence="2" id="KW-0238">DNA-binding</keyword>
<dbReference type="PANTHER" id="PTHR46797:SF23">
    <property type="entry name" value="HTH-TYPE TRANSCRIPTIONAL REGULATOR SUTR"/>
    <property type="match status" value="1"/>
</dbReference>
<dbReference type="SUPFAM" id="SSF47413">
    <property type="entry name" value="lambda repressor-like DNA-binding domains"/>
    <property type="match status" value="1"/>
</dbReference>
<keyword evidence="6" id="KW-1185">Reference proteome</keyword>
<dbReference type="Gene3D" id="1.10.260.40">
    <property type="entry name" value="lambda repressor-like DNA-binding domains"/>
    <property type="match status" value="1"/>
</dbReference>